<dbReference type="InterPro" id="IPR050582">
    <property type="entry name" value="HAD-like_SerB"/>
</dbReference>
<evidence type="ECO:0000256" key="10">
    <source>
        <dbReference type="ARBA" id="ARBA00048523"/>
    </source>
</evidence>
<protein>
    <recommendedName>
        <fullName evidence="3">phosphoserine phosphatase</fullName>
        <ecNumber evidence="3">3.1.3.3</ecNumber>
    </recommendedName>
</protein>
<dbReference type="InterPro" id="IPR036412">
    <property type="entry name" value="HAD-like_sf"/>
</dbReference>
<dbReference type="SUPFAM" id="SSF56784">
    <property type="entry name" value="HAD-like"/>
    <property type="match status" value="1"/>
</dbReference>
<name>A0ABD5LPT9_AGRRD</name>
<evidence type="ECO:0000256" key="2">
    <source>
        <dbReference type="ARBA" id="ARBA00005135"/>
    </source>
</evidence>
<evidence type="ECO:0000256" key="4">
    <source>
        <dbReference type="ARBA" id="ARBA00022605"/>
    </source>
</evidence>
<keyword evidence="7" id="KW-0460">Magnesium</keyword>
<dbReference type="Proteomes" id="UP001438189">
    <property type="component" value="Unassembled WGS sequence"/>
</dbReference>
<keyword evidence="5" id="KW-0479">Metal-binding</keyword>
<evidence type="ECO:0000313" key="12">
    <source>
        <dbReference type="Proteomes" id="UP001438189"/>
    </source>
</evidence>
<dbReference type="GO" id="GO:0016787">
    <property type="term" value="F:hydrolase activity"/>
    <property type="evidence" value="ECO:0007669"/>
    <property type="project" value="UniProtKB-KW"/>
</dbReference>
<dbReference type="RefSeq" id="WP_353574781.1">
    <property type="nucleotide sequence ID" value="NZ_JBETME010000027.1"/>
</dbReference>
<accession>A0ABD5LPT9</accession>
<dbReference type="Pfam" id="PF12710">
    <property type="entry name" value="HAD"/>
    <property type="match status" value="1"/>
</dbReference>
<dbReference type="EMBL" id="JBETME010000027">
    <property type="protein sequence ID" value="MES4993898.1"/>
    <property type="molecule type" value="Genomic_DNA"/>
</dbReference>
<comment type="catalytic activity">
    <reaction evidence="9">
        <text>O-phospho-L-serine + H2O = L-serine + phosphate</text>
        <dbReference type="Rhea" id="RHEA:21208"/>
        <dbReference type="ChEBI" id="CHEBI:15377"/>
        <dbReference type="ChEBI" id="CHEBI:33384"/>
        <dbReference type="ChEBI" id="CHEBI:43474"/>
        <dbReference type="ChEBI" id="CHEBI:57524"/>
        <dbReference type="EC" id="3.1.3.3"/>
    </reaction>
</comment>
<evidence type="ECO:0000313" key="11">
    <source>
        <dbReference type="EMBL" id="MES4993898.1"/>
    </source>
</evidence>
<dbReference type="Gene3D" id="3.40.50.1000">
    <property type="entry name" value="HAD superfamily/HAD-like"/>
    <property type="match status" value="1"/>
</dbReference>
<proteinExistence type="predicted"/>
<keyword evidence="4" id="KW-0028">Amino-acid biosynthesis</keyword>
<comment type="catalytic activity">
    <reaction evidence="10">
        <text>O-phospho-D-serine + H2O = D-serine + phosphate</text>
        <dbReference type="Rhea" id="RHEA:24873"/>
        <dbReference type="ChEBI" id="CHEBI:15377"/>
        <dbReference type="ChEBI" id="CHEBI:35247"/>
        <dbReference type="ChEBI" id="CHEBI:43474"/>
        <dbReference type="ChEBI" id="CHEBI:58680"/>
        <dbReference type="EC" id="3.1.3.3"/>
    </reaction>
</comment>
<dbReference type="InterPro" id="IPR023214">
    <property type="entry name" value="HAD_sf"/>
</dbReference>
<dbReference type="GO" id="GO:0006564">
    <property type="term" value="P:L-serine biosynthetic process"/>
    <property type="evidence" value="ECO:0007669"/>
    <property type="project" value="UniProtKB-KW"/>
</dbReference>
<gene>
    <name evidence="11" type="ORF">ABVB70_26760</name>
</gene>
<dbReference type="NCBIfam" id="TIGR01488">
    <property type="entry name" value="HAD-SF-IB"/>
    <property type="match status" value="1"/>
</dbReference>
<comment type="caution">
    <text evidence="11">The sequence shown here is derived from an EMBL/GenBank/DDBJ whole genome shotgun (WGS) entry which is preliminary data.</text>
</comment>
<dbReference type="EC" id="3.1.3.3" evidence="3"/>
<evidence type="ECO:0000256" key="8">
    <source>
        <dbReference type="ARBA" id="ARBA00023299"/>
    </source>
</evidence>
<evidence type="ECO:0000256" key="6">
    <source>
        <dbReference type="ARBA" id="ARBA00022801"/>
    </source>
</evidence>
<comment type="cofactor">
    <cofactor evidence="1">
        <name>Mg(2+)</name>
        <dbReference type="ChEBI" id="CHEBI:18420"/>
    </cofactor>
</comment>
<dbReference type="PANTHER" id="PTHR43344">
    <property type="entry name" value="PHOSPHOSERINE PHOSPHATASE"/>
    <property type="match status" value="1"/>
</dbReference>
<sequence length="215" mass="23588">MSDSSSIERGPTITGIRLAAFDVDGTLLRGENICGCIARNIGRSNEMDAFELLRSREEIIAGRDTMLQWYLPFGKANLTRHLMELRLAPGVKDGFARLKKAGIKTALVSITWAFAVDWLAAELEADYAVGTGWQADDTVQHFWPEDKASYLEALLSELNLGPDALAATGDSWGDIPMLNLASKSYFVGYDLPPGLSHAEHWPYANIDRVVSSILA</sequence>
<evidence type="ECO:0000256" key="5">
    <source>
        <dbReference type="ARBA" id="ARBA00022723"/>
    </source>
</evidence>
<dbReference type="GO" id="GO:0046872">
    <property type="term" value="F:metal ion binding"/>
    <property type="evidence" value="ECO:0007669"/>
    <property type="project" value="UniProtKB-KW"/>
</dbReference>
<keyword evidence="6" id="KW-0378">Hydrolase</keyword>
<evidence type="ECO:0000256" key="3">
    <source>
        <dbReference type="ARBA" id="ARBA00012640"/>
    </source>
</evidence>
<evidence type="ECO:0000256" key="9">
    <source>
        <dbReference type="ARBA" id="ARBA00048138"/>
    </source>
</evidence>
<reference evidence="11 12" key="1">
    <citation type="submission" date="2024-06" db="EMBL/GenBank/DDBJ databases">
        <title>Genome sequencing of Agrobacterium spp. from tobacco in Serbia.</title>
        <authorList>
            <person name="Ilicic R.J."/>
            <person name="Studholme D.J."/>
            <person name="Jelusic A."/>
            <person name="Barac G."/>
            <person name="Bagi F."/>
            <person name="Popovic Milovanovic T."/>
        </authorList>
    </citation>
    <scope>NUCLEOTIDE SEQUENCE [LARGE SCALE GENOMIC DNA]</scope>
    <source>
        <strain evidence="11 12">DA1</strain>
    </source>
</reference>
<keyword evidence="8" id="KW-0718">Serine biosynthesis</keyword>
<evidence type="ECO:0000256" key="1">
    <source>
        <dbReference type="ARBA" id="ARBA00001946"/>
    </source>
</evidence>
<dbReference type="PANTHER" id="PTHR43344:SF2">
    <property type="entry name" value="PHOSPHOSERINE PHOSPHATASE"/>
    <property type="match status" value="1"/>
</dbReference>
<evidence type="ECO:0000256" key="7">
    <source>
        <dbReference type="ARBA" id="ARBA00022842"/>
    </source>
</evidence>
<organism evidence="11 12">
    <name type="scientific">Agrobacterium radiobacter</name>
    <dbReference type="NCBI Taxonomy" id="362"/>
    <lineage>
        <taxon>Bacteria</taxon>
        <taxon>Pseudomonadati</taxon>
        <taxon>Pseudomonadota</taxon>
        <taxon>Alphaproteobacteria</taxon>
        <taxon>Hyphomicrobiales</taxon>
        <taxon>Rhizobiaceae</taxon>
        <taxon>Rhizobium/Agrobacterium group</taxon>
        <taxon>Agrobacterium</taxon>
        <taxon>Agrobacterium tumefaciens complex</taxon>
    </lineage>
</organism>
<dbReference type="AlphaFoldDB" id="A0ABD5LPT9"/>
<comment type="pathway">
    <text evidence="2">Amino-acid biosynthesis; L-serine biosynthesis; L-serine from 3-phospho-D-glycerate: step 3/3.</text>
</comment>